<gene>
    <name evidence="1" type="ORF">HMPREF1872_01481</name>
</gene>
<comment type="caution">
    <text evidence="1">The sequence shown here is derived from an EMBL/GenBank/DDBJ whole genome shotgun (WGS) entry which is preliminary data.</text>
</comment>
<dbReference type="InterPro" id="IPR016032">
    <property type="entry name" value="Sig_transdc_resp-reg_C-effctor"/>
</dbReference>
<proteinExistence type="predicted"/>
<evidence type="ECO:0000313" key="1">
    <source>
        <dbReference type="EMBL" id="KXB38761.1"/>
    </source>
</evidence>
<sequence>MVKPIKFLAEREHYCSPYFVLVANDQELLADLNRLFRRQGFISVVTRANQQVFYINSQQATSKISSEILHFMQEQNFIWPQVANNYACFCQARRKLIHAVLHKFNFDESLLGYAILKYIAEHLDCPPKDLKPFKQKIYPQAASYFAVSINQVNRAVNYVLRKANYVGNTLDIFNVIYCYLNELARHPELVKKLGTSRADLTKLEALTLLSILAPKFRDKNLENSEISSELAA</sequence>
<dbReference type="STRING" id="1497955.HMPREF1872_01481"/>
<dbReference type="Proteomes" id="UP000070080">
    <property type="component" value="Unassembled WGS sequence"/>
</dbReference>
<dbReference type="SUPFAM" id="SSF46894">
    <property type="entry name" value="C-terminal effector domain of the bipartite response regulators"/>
    <property type="match status" value="1"/>
</dbReference>
<protein>
    <submittedName>
        <fullName evidence="1">Uncharacterized protein</fullName>
    </submittedName>
</protein>
<dbReference type="RefSeq" id="WP_066715204.1">
    <property type="nucleotide sequence ID" value="NZ_CP118869.1"/>
</dbReference>
<dbReference type="GO" id="GO:0003677">
    <property type="term" value="F:DNA binding"/>
    <property type="evidence" value="ECO:0007669"/>
    <property type="project" value="InterPro"/>
</dbReference>
<dbReference type="AlphaFoldDB" id="A0A133Y6E7"/>
<dbReference type="GO" id="GO:0006355">
    <property type="term" value="P:regulation of DNA-templated transcription"/>
    <property type="evidence" value="ECO:0007669"/>
    <property type="project" value="InterPro"/>
</dbReference>
<name>A0A133Y6E7_9FIRM</name>
<dbReference type="InterPro" id="IPR036388">
    <property type="entry name" value="WH-like_DNA-bd_sf"/>
</dbReference>
<dbReference type="EMBL" id="LSCV01000046">
    <property type="protein sequence ID" value="KXB38761.1"/>
    <property type="molecule type" value="Genomic_DNA"/>
</dbReference>
<evidence type="ECO:0000313" key="2">
    <source>
        <dbReference type="Proteomes" id="UP000070080"/>
    </source>
</evidence>
<organism evidence="1 2">
    <name type="scientific">Amygdalobacter nucleatus</name>
    <dbReference type="NCBI Taxonomy" id="3029274"/>
    <lineage>
        <taxon>Bacteria</taxon>
        <taxon>Bacillati</taxon>
        <taxon>Bacillota</taxon>
        <taxon>Clostridia</taxon>
        <taxon>Eubacteriales</taxon>
        <taxon>Oscillospiraceae</taxon>
        <taxon>Amygdalobacter</taxon>
    </lineage>
</organism>
<accession>A0A133Y6E7</accession>
<keyword evidence="2" id="KW-1185">Reference proteome</keyword>
<dbReference type="Gene3D" id="1.10.10.10">
    <property type="entry name" value="Winged helix-like DNA-binding domain superfamily/Winged helix DNA-binding domain"/>
    <property type="match status" value="1"/>
</dbReference>
<reference evidence="2" key="1">
    <citation type="submission" date="2016-01" db="EMBL/GenBank/DDBJ databases">
        <authorList>
            <person name="Mitreva M."/>
            <person name="Pepin K.H."/>
            <person name="Mihindukulasuriya K.A."/>
            <person name="Fulton R."/>
            <person name="Fronick C."/>
            <person name="O'Laughlin M."/>
            <person name="Miner T."/>
            <person name="Herter B."/>
            <person name="Rosa B.A."/>
            <person name="Cordes M."/>
            <person name="Tomlinson C."/>
            <person name="Wollam A."/>
            <person name="Palsikar V.B."/>
            <person name="Mardis E.R."/>
            <person name="Wilson R.K."/>
        </authorList>
    </citation>
    <scope>NUCLEOTIDE SEQUENCE [LARGE SCALE GENOMIC DNA]</scope>
    <source>
        <strain evidence="2">KA00274</strain>
    </source>
</reference>